<dbReference type="PANTHER" id="PTHR43238:SF1">
    <property type="entry name" value="GDP-L-FUCOSE SYNTHASE"/>
    <property type="match status" value="1"/>
</dbReference>
<dbReference type="SUPFAM" id="SSF51735">
    <property type="entry name" value="NAD(P)-binding Rossmann-fold domains"/>
    <property type="match status" value="1"/>
</dbReference>
<dbReference type="Pfam" id="PF01370">
    <property type="entry name" value="Epimerase"/>
    <property type="match status" value="1"/>
</dbReference>
<dbReference type="OrthoDB" id="422066at2759"/>
<feature type="domain" description="NAD-dependent epimerase/dehydratase" evidence="1">
    <location>
        <begin position="458"/>
        <end position="728"/>
    </location>
</feature>
<dbReference type="Gene3D" id="3.90.1150.10">
    <property type="entry name" value="Aspartate Aminotransferase, domain 1"/>
    <property type="match status" value="1"/>
</dbReference>
<evidence type="ECO:0000313" key="2">
    <source>
        <dbReference type="EMBL" id="CAF3400906.1"/>
    </source>
</evidence>
<gene>
    <name evidence="2" type="ORF">TIS948_LOCUS27692</name>
</gene>
<dbReference type="Gene3D" id="3.40.50.720">
    <property type="entry name" value="NAD(P)-binding Rossmann-like Domain"/>
    <property type="match status" value="1"/>
</dbReference>
<evidence type="ECO:0000259" key="1">
    <source>
        <dbReference type="Pfam" id="PF01370"/>
    </source>
</evidence>
<sequence length="808" mass="91112">MCDQTTSGNLFSFPPNSDSLVDCDIVPSWRTSIATEWNTRRAADKEKQTALFPLAMNPFGEDEILAMTEVLLSGRLTLGAEVEKAERKFSEFIGAPYAIMVNSGSSANLLAVSAITNKLRRVHCDPGDHVLVPAVCWSTSVFPLIQNGLCPVFVDVDPHTFNVTLTELERKLTSRVKAVMAVHVLGNSINMQQITEFINRHKLILIEDTCESLGSLCQTGIRSERKMLGTFGSFGTFSFYFSHHITSGEGGMVICNTEEDYNIVRCLRAHGWTRHLTNRQTIEEKYEDIDSRFLFVNMGYNFRPLEVQGAMLNVQLDKLHIFNTCRRDNLRRIKETLSRDDRFSRLMSLMEASDGVDPAWFGLGVLLNRVYAHQRLEFLQYLERNGIENRPIISGNFVRQPCVSAFCNDEHPENYPGAEAIHTRGFFIGIHQVPLDQTVINKLANVILAFPFSPYHVVVVTGSNGMLGKYIQDIVLERSSADGSIIKITSTTPLKIVTKDSEWIFLTRHDGDLCKIVTKDSEWIFLTRHDGDLCKVDDVKNIFKRFLPTRVVHCAAHLASIHEMSAKPVDFWLSNVTMNNNILQTGFEFQAWNGPIKVVSILSTVMFPNNAQFPIDASLIYDGPPHSASESYAYAKRSLGQLIQWYRKQHGCNFVSVLPGNFFGAYGDFNPKTAPLVNALIAKMENQREHDISGSLIMMGTGTPLRQVMYARDLANIVIWTLGNYNEDAPLVVAGQEVSIYQLAELVRDQVGFTGCLKFDGDIKYDGPFRRTSDTSSFEKFHPSFKLTLLPTAIKETLEWHRRNKLKQ</sequence>
<dbReference type="InterPro" id="IPR015422">
    <property type="entry name" value="PyrdxlP-dep_Trfase_small"/>
</dbReference>
<dbReference type="Pfam" id="PF01041">
    <property type="entry name" value="DegT_DnrJ_EryC1"/>
    <property type="match status" value="1"/>
</dbReference>
<dbReference type="EMBL" id="CAJNXB010004979">
    <property type="protein sequence ID" value="CAF3400906.1"/>
    <property type="molecule type" value="Genomic_DNA"/>
</dbReference>
<dbReference type="InterPro" id="IPR015421">
    <property type="entry name" value="PyrdxlP-dep_Trfase_major"/>
</dbReference>
<dbReference type="InterPro" id="IPR036291">
    <property type="entry name" value="NAD(P)-bd_dom_sf"/>
</dbReference>
<comment type="caution">
    <text evidence="2">The sequence shown here is derived from an EMBL/GenBank/DDBJ whole genome shotgun (WGS) entry which is preliminary data.</text>
</comment>
<protein>
    <recommendedName>
        <fullName evidence="1">NAD-dependent epimerase/dehydratase domain-containing protein</fullName>
    </recommendedName>
</protein>
<accession>A0A818A978</accession>
<dbReference type="InterPro" id="IPR001509">
    <property type="entry name" value="Epimerase_deHydtase"/>
</dbReference>
<dbReference type="AlphaFoldDB" id="A0A818A978"/>
<dbReference type="GO" id="GO:0050577">
    <property type="term" value="F:GDP-L-fucose synthase activity"/>
    <property type="evidence" value="ECO:0007669"/>
    <property type="project" value="TreeGrafter"/>
</dbReference>
<organism evidence="2 3">
    <name type="scientific">Rotaria socialis</name>
    <dbReference type="NCBI Taxonomy" id="392032"/>
    <lineage>
        <taxon>Eukaryota</taxon>
        <taxon>Metazoa</taxon>
        <taxon>Spiralia</taxon>
        <taxon>Gnathifera</taxon>
        <taxon>Rotifera</taxon>
        <taxon>Eurotatoria</taxon>
        <taxon>Bdelloidea</taxon>
        <taxon>Philodinida</taxon>
        <taxon>Philodinidae</taxon>
        <taxon>Rotaria</taxon>
    </lineage>
</organism>
<evidence type="ECO:0000313" key="3">
    <source>
        <dbReference type="Proteomes" id="UP000663825"/>
    </source>
</evidence>
<dbReference type="Proteomes" id="UP000663825">
    <property type="component" value="Unassembled WGS sequence"/>
</dbReference>
<dbReference type="Gene3D" id="3.90.25.10">
    <property type="entry name" value="UDP-galactose 4-epimerase, domain 1"/>
    <property type="match status" value="1"/>
</dbReference>
<dbReference type="InterPro" id="IPR015424">
    <property type="entry name" value="PyrdxlP-dep_Trfase"/>
</dbReference>
<dbReference type="Gene3D" id="3.40.640.10">
    <property type="entry name" value="Type I PLP-dependent aspartate aminotransferase-like (Major domain)"/>
    <property type="match status" value="1"/>
</dbReference>
<name>A0A818A978_9BILA</name>
<dbReference type="InterPro" id="IPR000653">
    <property type="entry name" value="DegT/StrS_aminotransferase"/>
</dbReference>
<dbReference type="SUPFAM" id="SSF53383">
    <property type="entry name" value="PLP-dependent transferases"/>
    <property type="match status" value="1"/>
</dbReference>
<dbReference type="CDD" id="cd00616">
    <property type="entry name" value="AHBA_syn"/>
    <property type="match status" value="1"/>
</dbReference>
<dbReference type="PANTHER" id="PTHR43238">
    <property type="entry name" value="GDP-L-FUCOSE SYNTHASE"/>
    <property type="match status" value="1"/>
</dbReference>
<proteinExistence type="predicted"/>
<reference evidence="2" key="1">
    <citation type="submission" date="2021-02" db="EMBL/GenBank/DDBJ databases">
        <authorList>
            <person name="Nowell W R."/>
        </authorList>
    </citation>
    <scope>NUCLEOTIDE SEQUENCE</scope>
</reference>